<reference evidence="2" key="2">
    <citation type="submission" date="2015-06" db="UniProtKB">
        <authorList>
            <consortium name="EnsemblMetazoa"/>
        </authorList>
    </citation>
    <scope>IDENTIFICATION</scope>
</reference>
<keyword evidence="3" id="KW-1185">Reference proteome</keyword>
<feature type="compositionally biased region" description="Low complexity" evidence="1">
    <location>
        <begin position="118"/>
        <end position="140"/>
    </location>
</feature>
<accession>T1JRK1</accession>
<feature type="compositionally biased region" description="Polar residues" evidence="1">
    <location>
        <begin position="141"/>
        <end position="155"/>
    </location>
</feature>
<evidence type="ECO:0000313" key="2">
    <source>
        <dbReference type="EnsemblMetazoa" id="tetur01g07170.1"/>
    </source>
</evidence>
<feature type="region of interest" description="Disordered" evidence="1">
    <location>
        <begin position="118"/>
        <end position="155"/>
    </location>
</feature>
<evidence type="ECO:0000313" key="3">
    <source>
        <dbReference type="Proteomes" id="UP000015104"/>
    </source>
</evidence>
<evidence type="ECO:0000256" key="1">
    <source>
        <dbReference type="SAM" id="MobiDB-lite"/>
    </source>
</evidence>
<proteinExistence type="predicted"/>
<dbReference type="EMBL" id="CAEY01000449">
    <property type="status" value="NOT_ANNOTATED_CDS"/>
    <property type="molecule type" value="Genomic_DNA"/>
</dbReference>
<dbReference type="Proteomes" id="UP000015104">
    <property type="component" value="Unassembled WGS sequence"/>
</dbReference>
<dbReference type="HOGENOM" id="CLU_1350432_0_0_1"/>
<sequence>MNLIVRIVSADYNAVENGLNGLKSSDDELYIETEDALLEASSLLYNSLYYHCSCPPSGSSSSLTYGLPVLSLHHHRRGSPVINARHARSSSLHPSTDGHHPVYIGANASSRLTSALTSTLTSSTSMPSTTVSRPSSTITSNARSPAITTNCTNSPTQPNLSLISPELLSIYGSTYKIFPDNRVSRRQYIPTLFSNAILPDTRI</sequence>
<reference evidence="3" key="1">
    <citation type="submission" date="2011-08" db="EMBL/GenBank/DDBJ databases">
        <authorList>
            <person name="Rombauts S."/>
        </authorList>
    </citation>
    <scope>NUCLEOTIDE SEQUENCE</scope>
    <source>
        <strain evidence="3">London</strain>
    </source>
</reference>
<dbReference type="AlphaFoldDB" id="T1JRK1"/>
<name>T1JRK1_TETUR</name>
<protein>
    <submittedName>
        <fullName evidence="2">Uncharacterized protein</fullName>
    </submittedName>
</protein>
<dbReference type="EnsemblMetazoa" id="tetur01g07170.1">
    <property type="protein sequence ID" value="tetur01g07170.1"/>
    <property type="gene ID" value="tetur01g07170"/>
</dbReference>
<organism evidence="2 3">
    <name type="scientific">Tetranychus urticae</name>
    <name type="common">Two-spotted spider mite</name>
    <dbReference type="NCBI Taxonomy" id="32264"/>
    <lineage>
        <taxon>Eukaryota</taxon>
        <taxon>Metazoa</taxon>
        <taxon>Ecdysozoa</taxon>
        <taxon>Arthropoda</taxon>
        <taxon>Chelicerata</taxon>
        <taxon>Arachnida</taxon>
        <taxon>Acari</taxon>
        <taxon>Acariformes</taxon>
        <taxon>Trombidiformes</taxon>
        <taxon>Prostigmata</taxon>
        <taxon>Eleutherengona</taxon>
        <taxon>Raphignathae</taxon>
        <taxon>Tetranychoidea</taxon>
        <taxon>Tetranychidae</taxon>
        <taxon>Tetranychus</taxon>
    </lineage>
</organism>